<dbReference type="AlphaFoldDB" id="A0AAE1UL94"/>
<gene>
    <name evidence="1" type="ORF">Pmani_001564</name>
</gene>
<comment type="caution">
    <text evidence="1">The sequence shown here is derived from an EMBL/GenBank/DDBJ whole genome shotgun (WGS) entry which is preliminary data.</text>
</comment>
<accession>A0AAE1UL94</accession>
<organism evidence="1 2">
    <name type="scientific">Petrolisthes manimaculis</name>
    <dbReference type="NCBI Taxonomy" id="1843537"/>
    <lineage>
        <taxon>Eukaryota</taxon>
        <taxon>Metazoa</taxon>
        <taxon>Ecdysozoa</taxon>
        <taxon>Arthropoda</taxon>
        <taxon>Crustacea</taxon>
        <taxon>Multicrustacea</taxon>
        <taxon>Malacostraca</taxon>
        <taxon>Eumalacostraca</taxon>
        <taxon>Eucarida</taxon>
        <taxon>Decapoda</taxon>
        <taxon>Pleocyemata</taxon>
        <taxon>Anomura</taxon>
        <taxon>Galatheoidea</taxon>
        <taxon>Porcellanidae</taxon>
        <taxon>Petrolisthes</taxon>
    </lineage>
</organism>
<name>A0AAE1UL94_9EUCA</name>
<keyword evidence="2" id="KW-1185">Reference proteome</keyword>
<protein>
    <submittedName>
        <fullName evidence="1">Uncharacterized protein</fullName>
    </submittedName>
</protein>
<evidence type="ECO:0000313" key="1">
    <source>
        <dbReference type="EMBL" id="KAK4327992.1"/>
    </source>
</evidence>
<dbReference type="Proteomes" id="UP001292094">
    <property type="component" value="Unassembled WGS sequence"/>
</dbReference>
<proteinExistence type="predicted"/>
<evidence type="ECO:0000313" key="2">
    <source>
        <dbReference type="Proteomes" id="UP001292094"/>
    </source>
</evidence>
<dbReference type="EMBL" id="JAWZYT010000105">
    <property type="protein sequence ID" value="KAK4327992.1"/>
    <property type="molecule type" value="Genomic_DNA"/>
</dbReference>
<sequence>MANRGALPHAPLGMRGKQRGVQCRKGATCNIVHWERMWREDGGSGEFARASGGEVTEWMAGVGERMVVERYFCVRVMCWCGNEDGSIGGELVVCGWFKKWA</sequence>
<reference evidence="1" key="1">
    <citation type="submission" date="2023-11" db="EMBL/GenBank/DDBJ databases">
        <title>Genome assemblies of two species of porcelain crab, Petrolisthes cinctipes and Petrolisthes manimaculis (Anomura: Porcellanidae).</title>
        <authorList>
            <person name="Angst P."/>
        </authorList>
    </citation>
    <scope>NUCLEOTIDE SEQUENCE</scope>
    <source>
        <strain evidence="1">PB745_02</strain>
        <tissue evidence="1">Gill</tissue>
    </source>
</reference>